<evidence type="ECO:0000313" key="7">
    <source>
        <dbReference type="Proteomes" id="UP001186944"/>
    </source>
</evidence>
<feature type="compositionally biased region" description="Basic and acidic residues" evidence="4">
    <location>
        <begin position="57"/>
        <end position="71"/>
    </location>
</feature>
<name>A0AA88XKA2_PINIB</name>
<dbReference type="Proteomes" id="UP001186944">
    <property type="component" value="Unassembled WGS sequence"/>
</dbReference>
<reference evidence="6" key="1">
    <citation type="submission" date="2019-08" db="EMBL/GenBank/DDBJ databases">
        <title>The improved chromosome-level genome for the pearl oyster Pinctada fucata martensii using PacBio sequencing and Hi-C.</title>
        <authorList>
            <person name="Zheng Z."/>
        </authorList>
    </citation>
    <scope>NUCLEOTIDE SEQUENCE</scope>
    <source>
        <strain evidence="6">ZZ-2019</strain>
        <tissue evidence="6">Adductor muscle</tissue>
    </source>
</reference>
<keyword evidence="7" id="KW-1185">Reference proteome</keyword>
<dbReference type="InterPro" id="IPR013083">
    <property type="entry name" value="Znf_RING/FYVE/PHD"/>
</dbReference>
<keyword evidence="1 3" id="KW-0479">Metal-binding</keyword>
<dbReference type="Pfam" id="PF00612">
    <property type="entry name" value="IQ"/>
    <property type="match status" value="1"/>
</dbReference>
<dbReference type="SUPFAM" id="SSF57850">
    <property type="entry name" value="RING/U-box"/>
    <property type="match status" value="2"/>
</dbReference>
<feature type="non-terminal residue" evidence="6">
    <location>
        <position position="1"/>
    </location>
</feature>
<evidence type="ECO:0000259" key="5">
    <source>
        <dbReference type="PROSITE" id="PS50089"/>
    </source>
</evidence>
<dbReference type="GO" id="GO:0008270">
    <property type="term" value="F:zinc ion binding"/>
    <property type="evidence" value="ECO:0007669"/>
    <property type="project" value="UniProtKB-KW"/>
</dbReference>
<feature type="region of interest" description="Disordered" evidence="4">
    <location>
        <begin position="27"/>
        <end position="71"/>
    </location>
</feature>
<accession>A0AA88XKA2</accession>
<evidence type="ECO:0000256" key="2">
    <source>
        <dbReference type="ARBA" id="ARBA00022833"/>
    </source>
</evidence>
<protein>
    <recommendedName>
        <fullName evidence="5">RING-type domain-containing protein</fullName>
    </recommendedName>
</protein>
<comment type="caution">
    <text evidence="6">The sequence shown here is derived from an EMBL/GenBank/DDBJ whole genome shotgun (WGS) entry which is preliminary data.</text>
</comment>
<gene>
    <name evidence="6" type="ORF">FSP39_004798</name>
</gene>
<dbReference type="InterPro" id="IPR042862">
    <property type="entry name" value="RNF32"/>
</dbReference>
<feature type="domain" description="RING-type" evidence="5">
    <location>
        <begin position="371"/>
        <end position="403"/>
    </location>
</feature>
<dbReference type="PANTHER" id="PTHR14991">
    <property type="entry name" value="RING FINGER PROTEIN 32"/>
    <property type="match status" value="1"/>
</dbReference>
<proteinExistence type="predicted"/>
<dbReference type="AlphaFoldDB" id="A0AA88XKA2"/>
<evidence type="ECO:0000313" key="6">
    <source>
        <dbReference type="EMBL" id="KAK3087334.1"/>
    </source>
</evidence>
<evidence type="ECO:0000256" key="3">
    <source>
        <dbReference type="PROSITE-ProRule" id="PRU00175"/>
    </source>
</evidence>
<organism evidence="6 7">
    <name type="scientific">Pinctada imbricata</name>
    <name type="common">Atlantic pearl-oyster</name>
    <name type="synonym">Pinctada martensii</name>
    <dbReference type="NCBI Taxonomy" id="66713"/>
    <lineage>
        <taxon>Eukaryota</taxon>
        <taxon>Metazoa</taxon>
        <taxon>Spiralia</taxon>
        <taxon>Lophotrochozoa</taxon>
        <taxon>Mollusca</taxon>
        <taxon>Bivalvia</taxon>
        <taxon>Autobranchia</taxon>
        <taxon>Pteriomorphia</taxon>
        <taxon>Pterioida</taxon>
        <taxon>Pterioidea</taxon>
        <taxon>Pteriidae</taxon>
        <taxon>Pinctada</taxon>
    </lineage>
</organism>
<keyword evidence="2" id="KW-0862">Zinc</keyword>
<evidence type="ECO:0000256" key="1">
    <source>
        <dbReference type="ARBA" id="ARBA00022771"/>
    </source>
</evidence>
<dbReference type="InterPro" id="IPR001841">
    <property type="entry name" value="Znf_RING"/>
</dbReference>
<dbReference type="Gene3D" id="3.30.40.10">
    <property type="entry name" value="Zinc/RING finger domain, C3HC4 (zinc finger)"/>
    <property type="match status" value="1"/>
</dbReference>
<dbReference type="InterPro" id="IPR000048">
    <property type="entry name" value="IQ_motif_EF-hand-BS"/>
</dbReference>
<feature type="region of interest" description="Disordered" evidence="4">
    <location>
        <begin position="326"/>
        <end position="365"/>
    </location>
</feature>
<sequence>DTTSTTLAAVALQDHLVRSLNLGAPLSLGPRNVGLGPAARAQKKQKKEIKSLTDTGLNKDKKLRKPVEKEKEYVLDDKPPPLTLAQKFGLVDAPEQLLSEAEWQKAKEKSNQREDSTQPCVICKEDFGTQEQACLQAFERFTGRKTCPMCRREQYQTRVIYEGSKQHRIRCATIIQATWRMYVVRSWYLKLRESVPPSDPKLRKKYYADKASHILGLFHTRIFNFKRTHQLSSITDRIVKSCDFNIDVFLTEIDQNIEASRNVFRDFDAIFQIMSDSQWDEVQLKAVQRGNSECPICLGALGSHSYIDSRTSIPKTQTVQDLYHSLSKPTEKSASGGSARVSQSQNTRSKNHSTNASHTETSGSSKARKTVLLSCSHVFHDVCLQTFEDLTLSEGRPQCPVCRSAYQKKIIAY</sequence>
<dbReference type="SMART" id="SM00184">
    <property type="entry name" value="RING"/>
    <property type="match status" value="1"/>
</dbReference>
<dbReference type="PROSITE" id="PS50096">
    <property type="entry name" value="IQ"/>
    <property type="match status" value="1"/>
</dbReference>
<feature type="compositionally biased region" description="Polar residues" evidence="4">
    <location>
        <begin position="332"/>
        <end position="365"/>
    </location>
</feature>
<dbReference type="PROSITE" id="PS50089">
    <property type="entry name" value="ZF_RING_2"/>
    <property type="match status" value="1"/>
</dbReference>
<evidence type="ECO:0000256" key="4">
    <source>
        <dbReference type="SAM" id="MobiDB-lite"/>
    </source>
</evidence>
<dbReference type="CDD" id="cd23767">
    <property type="entry name" value="IQCD"/>
    <property type="match status" value="1"/>
</dbReference>
<dbReference type="PANTHER" id="PTHR14991:SF0">
    <property type="entry name" value="RING FINGER PROTEIN 32"/>
    <property type="match status" value="1"/>
</dbReference>
<keyword evidence="1 3" id="KW-0863">Zinc-finger</keyword>
<dbReference type="EMBL" id="VSWD01000011">
    <property type="protein sequence ID" value="KAK3087334.1"/>
    <property type="molecule type" value="Genomic_DNA"/>
</dbReference>